<reference evidence="2" key="1">
    <citation type="journal article" date="2023" name="Insect Mol. Biol.">
        <title>Genome sequencing provides insights into the evolution of gene families encoding plant cell wall-degrading enzymes in longhorned beetles.</title>
        <authorList>
            <person name="Shin N.R."/>
            <person name="Okamura Y."/>
            <person name="Kirsch R."/>
            <person name="Pauchet Y."/>
        </authorList>
    </citation>
    <scope>NUCLEOTIDE SEQUENCE</scope>
    <source>
        <strain evidence="2">RBIC_L_NR</strain>
    </source>
</reference>
<feature type="domain" description="PiggyBac transposable element-derived protein" evidence="1">
    <location>
        <begin position="26"/>
        <end position="317"/>
    </location>
</feature>
<gene>
    <name evidence="2" type="ORF">NQ314_005096</name>
</gene>
<dbReference type="InterPro" id="IPR029526">
    <property type="entry name" value="PGBD"/>
</dbReference>
<name>A0AAV8ZKL6_9CUCU</name>
<proteinExistence type="predicted"/>
<evidence type="ECO:0000259" key="1">
    <source>
        <dbReference type="Pfam" id="PF13843"/>
    </source>
</evidence>
<comment type="caution">
    <text evidence="2">The sequence shown here is derived from an EMBL/GenBank/DDBJ whole genome shotgun (WGS) entry which is preliminary data.</text>
</comment>
<dbReference type="Pfam" id="PF13843">
    <property type="entry name" value="DDE_Tnp_1_7"/>
    <property type="match status" value="1"/>
</dbReference>
<organism evidence="2 3">
    <name type="scientific">Rhamnusium bicolor</name>
    <dbReference type="NCBI Taxonomy" id="1586634"/>
    <lineage>
        <taxon>Eukaryota</taxon>
        <taxon>Metazoa</taxon>
        <taxon>Ecdysozoa</taxon>
        <taxon>Arthropoda</taxon>
        <taxon>Hexapoda</taxon>
        <taxon>Insecta</taxon>
        <taxon>Pterygota</taxon>
        <taxon>Neoptera</taxon>
        <taxon>Endopterygota</taxon>
        <taxon>Coleoptera</taxon>
        <taxon>Polyphaga</taxon>
        <taxon>Cucujiformia</taxon>
        <taxon>Chrysomeloidea</taxon>
        <taxon>Cerambycidae</taxon>
        <taxon>Lepturinae</taxon>
        <taxon>Rhagiini</taxon>
        <taxon>Rhamnusium</taxon>
    </lineage>
</organism>
<dbReference type="Proteomes" id="UP001162156">
    <property type="component" value="Unassembled WGS sequence"/>
</dbReference>
<dbReference type="AlphaFoldDB" id="A0AAV8ZKL6"/>
<dbReference type="EMBL" id="JANEYF010001439">
    <property type="protein sequence ID" value="KAJ8964144.1"/>
    <property type="molecule type" value="Genomic_DNA"/>
</dbReference>
<dbReference type="PANTHER" id="PTHR46599:SF6">
    <property type="entry name" value="DUAL SPECIFICITY PHOSPHATASE 26"/>
    <property type="match status" value="1"/>
</dbReference>
<accession>A0AAV8ZKL6</accession>
<sequence>MSLRDLIMLLIQSNLIYSILTNLKLLYLGGVLRSSHLRVSDLWETDGTGVEAFRLTMSLKRFKFLLRCLRFDDIRDRTEREALDNLAAVRKMFDEFVARCKINYVVGYTVTIDEMLEGFRGRCGFRQYIKSNPARYGLKILSMADSENYYTVNMEVYKQPDGLYVVDNSAFSVVKRLITLIALSGRNVTTDNWFSSIPLASYLLEQKLTTIGTIRKNNKELPEEFVVSKDHEQYSSLFGFQKNATIVSYVPKKGKVITLLSTYHHTNEIDEKTGEKYKPKIITFYNDTKCGVYKVDEMKGTYSVSRKSARWSLTFPYLILRE</sequence>
<protein>
    <recommendedName>
        <fullName evidence="1">PiggyBac transposable element-derived protein domain-containing protein</fullName>
    </recommendedName>
</protein>
<evidence type="ECO:0000313" key="2">
    <source>
        <dbReference type="EMBL" id="KAJ8964144.1"/>
    </source>
</evidence>
<dbReference type="PANTHER" id="PTHR46599">
    <property type="entry name" value="PIGGYBAC TRANSPOSABLE ELEMENT-DERIVED PROTEIN 4"/>
    <property type="match status" value="1"/>
</dbReference>
<keyword evidence="3" id="KW-1185">Reference proteome</keyword>
<evidence type="ECO:0000313" key="3">
    <source>
        <dbReference type="Proteomes" id="UP001162156"/>
    </source>
</evidence>